<dbReference type="EMBL" id="CAKKLH010000112">
    <property type="protein sequence ID" value="CAH0103428.1"/>
    <property type="molecule type" value="Genomic_DNA"/>
</dbReference>
<keyword evidence="2" id="KW-1185">Reference proteome</keyword>
<reference evidence="1" key="1">
    <citation type="submission" date="2021-11" db="EMBL/GenBank/DDBJ databases">
        <authorList>
            <person name="Schell T."/>
        </authorList>
    </citation>
    <scope>NUCLEOTIDE SEQUENCE</scope>
    <source>
        <strain evidence="1">M5</strain>
    </source>
</reference>
<gene>
    <name evidence="1" type="ORF">DGAL_LOCUS6002</name>
</gene>
<dbReference type="AlphaFoldDB" id="A0A8J2RPY6"/>
<evidence type="ECO:0000313" key="2">
    <source>
        <dbReference type="Proteomes" id="UP000789390"/>
    </source>
</evidence>
<dbReference type="Proteomes" id="UP000789390">
    <property type="component" value="Unassembled WGS sequence"/>
</dbReference>
<organism evidence="1 2">
    <name type="scientific">Daphnia galeata</name>
    <dbReference type="NCBI Taxonomy" id="27404"/>
    <lineage>
        <taxon>Eukaryota</taxon>
        <taxon>Metazoa</taxon>
        <taxon>Ecdysozoa</taxon>
        <taxon>Arthropoda</taxon>
        <taxon>Crustacea</taxon>
        <taxon>Branchiopoda</taxon>
        <taxon>Diplostraca</taxon>
        <taxon>Cladocera</taxon>
        <taxon>Anomopoda</taxon>
        <taxon>Daphniidae</taxon>
        <taxon>Daphnia</taxon>
    </lineage>
</organism>
<name>A0A8J2RPY6_9CRUS</name>
<sequence>MKTNLLPSQWIPFNVTLNNRRIFFHETSGDANLNFQQCCVVESAAKHNPDRPVQRQLAAISRRLLSCLGNWIFHQLSMEVHLEEIATLEQHVLWAKLLRTNDKMGMVRFDFEYNPWYKGNFTLFSLSASLGYEIAWYNSNLTRHLS</sequence>
<accession>A0A8J2RPY6</accession>
<proteinExistence type="predicted"/>
<comment type="caution">
    <text evidence="1">The sequence shown here is derived from an EMBL/GenBank/DDBJ whole genome shotgun (WGS) entry which is preliminary data.</text>
</comment>
<dbReference type="OrthoDB" id="409543at2759"/>
<evidence type="ECO:0000313" key="1">
    <source>
        <dbReference type="EMBL" id="CAH0103428.1"/>
    </source>
</evidence>
<protein>
    <submittedName>
        <fullName evidence="1">Uncharacterized protein</fullName>
    </submittedName>
</protein>